<protein>
    <submittedName>
        <fullName evidence="2 3">PII uridylyl-transferase</fullName>
    </submittedName>
</protein>
<accession>A0A084WK09</accession>
<dbReference type="Proteomes" id="UP000030765">
    <property type="component" value="Unassembled WGS sequence"/>
</dbReference>
<dbReference type="EnsemblMetazoa" id="ASIC018759-RA">
    <property type="protein sequence ID" value="ASIC018759-PA"/>
    <property type="gene ID" value="ASIC018759"/>
</dbReference>
<evidence type="ECO:0000256" key="1">
    <source>
        <dbReference type="SAM" id="Phobius"/>
    </source>
</evidence>
<keyword evidence="4" id="KW-1185">Reference proteome</keyword>
<dbReference type="EMBL" id="KE525349">
    <property type="protein sequence ID" value="KFB50553.1"/>
    <property type="molecule type" value="Genomic_DNA"/>
</dbReference>
<keyword evidence="1" id="KW-0472">Membrane</keyword>
<dbReference type="AlphaFoldDB" id="A0A084WK09"/>
<keyword evidence="1" id="KW-1133">Transmembrane helix</keyword>
<reference evidence="2 4" key="1">
    <citation type="journal article" date="2014" name="BMC Genomics">
        <title>Genome sequence of Anopheles sinensis provides insight into genetics basis of mosquito competence for malaria parasites.</title>
        <authorList>
            <person name="Zhou D."/>
            <person name="Zhang D."/>
            <person name="Ding G."/>
            <person name="Shi L."/>
            <person name="Hou Q."/>
            <person name="Ye Y."/>
            <person name="Xu Y."/>
            <person name="Zhou H."/>
            <person name="Xiong C."/>
            <person name="Li S."/>
            <person name="Yu J."/>
            <person name="Hong S."/>
            <person name="Yu X."/>
            <person name="Zou P."/>
            <person name="Chen C."/>
            <person name="Chang X."/>
            <person name="Wang W."/>
            <person name="Lv Y."/>
            <person name="Sun Y."/>
            <person name="Ma L."/>
            <person name="Shen B."/>
            <person name="Zhu C."/>
        </authorList>
    </citation>
    <scope>NUCLEOTIDE SEQUENCE [LARGE SCALE GENOMIC DNA]</scope>
</reference>
<dbReference type="GO" id="GO:0016740">
    <property type="term" value="F:transferase activity"/>
    <property type="evidence" value="ECO:0007669"/>
    <property type="project" value="UniProtKB-KW"/>
</dbReference>
<feature type="transmembrane region" description="Helical" evidence="1">
    <location>
        <begin position="31"/>
        <end position="49"/>
    </location>
</feature>
<dbReference type="VEuPathDB" id="VectorBase:ASIC018759"/>
<keyword evidence="2" id="KW-0808">Transferase</keyword>
<evidence type="ECO:0000313" key="2">
    <source>
        <dbReference type="EMBL" id="KFB50553.1"/>
    </source>
</evidence>
<dbReference type="EMBL" id="ATLV01024093">
    <property type="status" value="NOT_ANNOTATED_CDS"/>
    <property type="molecule type" value="Genomic_DNA"/>
</dbReference>
<gene>
    <name evidence="2" type="ORF">ZHAS_00018759</name>
</gene>
<keyword evidence="1" id="KW-0812">Transmembrane</keyword>
<proteinExistence type="predicted"/>
<sequence>MNVGGGRTGWTAFDNVYDLCASRAEKGGPEILLLIPFSPLYFFSFLAVCDRRRLDAVRDAVFFTSSKRTAGHAISEHERGRNG</sequence>
<name>A0A084WK09_ANOSI</name>
<evidence type="ECO:0000313" key="3">
    <source>
        <dbReference type="EnsemblMetazoa" id="ASIC018759-PA"/>
    </source>
</evidence>
<evidence type="ECO:0000313" key="4">
    <source>
        <dbReference type="Proteomes" id="UP000030765"/>
    </source>
</evidence>
<reference evidence="3" key="2">
    <citation type="submission" date="2020-05" db="UniProtKB">
        <authorList>
            <consortium name="EnsemblMetazoa"/>
        </authorList>
    </citation>
    <scope>IDENTIFICATION</scope>
</reference>
<organism evidence="2">
    <name type="scientific">Anopheles sinensis</name>
    <name type="common">Mosquito</name>
    <dbReference type="NCBI Taxonomy" id="74873"/>
    <lineage>
        <taxon>Eukaryota</taxon>
        <taxon>Metazoa</taxon>
        <taxon>Ecdysozoa</taxon>
        <taxon>Arthropoda</taxon>
        <taxon>Hexapoda</taxon>
        <taxon>Insecta</taxon>
        <taxon>Pterygota</taxon>
        <taxon>Neoptera</taxon>
        <taxon>Endopterygota</taxon>
        <taxon>Diptera</taxon>
        <taxon>Nematocera</taxon>
        <taxon>Culicoidea</taxon>
        <taxon>Culicidae</taxon>
        <taxon>Anophelinae</taxon>
        <taxon>Anopheles</taxon>
    </lineage>
</organism>